<reference evidence="8 9" key="1">
    <citation type="submission" date="2020-08" db="EMBL/GenBank/DDBJ databases">
        <title>Genomic Encyclopedia of Type Strains, Phase IV (KMG-IV): sequencing the most valuable type-strain genomes for metagenomic binning, comparative biology and taxonomic classification.</title>
        <authorList>
            <person name="Goeker M."/>
        </authorList>
    </citation>
    <scope>NUCLEOTIDE SEQUENCE [LARGE SCALE GENOMIC DNA]</scope>
    <source>
        <strain evidence="8 9">DSM 25481</strain>
    </source>
</reference>
<keyword evidence="3 8" id="KW-0548">Nucleotidyltransferase</keyword>
<evidence type="ECO:0000256" key="6">
    <source>
        <dbReference type="ARBA" id="ARBA00034754"/>
    </source>
</evidence>
<dbReference type="AlphaFoldDB" id="A0A7W6D4L8"/>
<dbReference type="PANTHER" id="PTHR34388:SF1">
    <property type="entry name" value="DNA POLYMERASE III SUBUNIT DELTA"/>
    <property type="match status" value="1"/>
</dbReference>
<protein>
    <recommendedName>
        <fullName evidence="1">DNA-directed DNA polymerase</fullName>
        <ecNumber evidence="1">2.7.7.7</ecNumber>
    </recommendedName>
</protein>
<name>A0A7W6D4L8_9HYPH</name>
<dbReference type="NCBIfam" id="TIGR01128">
    <property type="entry name" value="holA"/>
    <property type="match status" value="1"/>
</dbReference>
<dbReference type="Gene3D" id="3.40.50.300">
    <property type="entry name" value="P-loop containing nucleotide triphosphate hydrolases"/>
    <property type="match status" value="1"/>
</dbReference>
<keyword evidence="4" id="KW-0235">DNA replication</keyword>
<proteinExistence type="inferred from homology"/>
<dbReference type="RefSeq" id="WP_183394948.1">
    <property type="nucleotide sequence ID" value="NZ_JACIDR010000002.1"/>
</dbReference>
<keyword evidence="9" id="KW-1185">Reference proteome</keyword>
<organism evidence="8 9">
    <name type="scientific">Hansschlegelia beijingensis</name>
    <dbReference type="NCBI Taxonomy" id="1133344"/>
    <lineage>
        <taxon>Bacteria</taxon>
        <taxon>Pseudomonadati</taxon>
        <taxon>Pseudomonadota</taxon>
        <taxon>Alphaproteobacteria</taxon>
        <taxon>Hyphomicrobiales</taxon>
        <taxon>Methylopilaceae</taxon>
        <taxon>Hansschlegelia</taxon>
    </lineage>
</organism>
<dbReference type="GO" id="GO:0006261">
    <property type="term" value="P:DNA-templated DNA replication"/>
    <property type="evidence" value="ECO:0007669"/>
    <property type="project" value="TreeGrafter"/>
</dbReference>
<evidence type="ECO:0000313" key="8">
    <source>
        <dbReference type="EMBL" id="MBB3973093.1"/>
    </source>
</evidence>
<gene>
    <name evidence="8" type="ORF">GGR24_001750</name>
</gene>
<evidence type="ECO:0000256" key="1">
    <source>
        <dbReference type="ARBA" id="ARBA00012417"/>
    </source>
</evidence>
<sequence length="343" mass="35965">MVAIKASAVDAFLARPQPDVFAVLLYGPDAGLVAERAERLAVRALEGSDDPFGLIRLEGDELASDPGRLADEARTIALFGGKRVIRVRAGGRAITAAVDGLLNGPAPESLIILEAGDLKKSAPLRALFEKSPRGAALPCYPDEAAGRDRLIDDEMRAAGLSIAPEARALLVAHLAGDRMAAREEVRKLCLYAMDQGRIEPDDVAAVIADAGDVGMDQAVDAAFTGRTAETAALLRSLKIGGTPASVVVGAALRHALSLHRMRGDVDGGRTARSVVEGAGGAIHFRRKEAVERALSRWTSERLLGAVSRFADAVALTRRHPTLGEAASERALLAAAAEAARANR</sequence>
<dbReference type="GO" id="GO:0003677">
    <property type="term" value="F:DNA binding"/>
    <property type="evidence" value="ECO:0007669"/>
    <property type="project" value="InterPro"/>
</dbReference>
<evidence type="ECO:0000256" key="2">
    <source>
        <dbReference type="ARBA" id="ARBA00022679"/>
    </source>
</evidence>
<comment type="catalytic activity">
    <reaction evidence="7">
        <text>DNA(n) + a 2'-deoxyribonucleoside 5'-triphosphate = DNA(n+1) + diphosphate</text>
        <dbReference type="Rhea" id="RHEA:22508"/>
        <dbReference type="Rhea" id="RHEA-COMP:17339"/>
        <dbReference type="Rhea" id="RHEA-COMP:17340"/>
        <dbReference type="ChEBI" id="CHEBI:33019"/>
        <dbReference type="ChEBI" id="CHEBI:61560"/>
        <dbReference type="ChEBI" id="CHEBI:173112"/>
        <dbReference type="EC" id="2.7.7.7"/>
    </reaction>
</comment>
<comment type="similarity">
    <text evidence="6">Belongs to the DNA polymerase HolA subunit family.</text>
</comment>
<keyword evidence="2 8" id="KW-0808">Transferase</keyword>
<dbReference type="InterPro" id="IPR005790">
    <property type="entry name" value="DNA_polIII_delta"/>
</dbReference>
<evidence type="ECO:0000256" key="4">
    <source>
        <dbReference type="ARBA" id="ARBA00022705"/>
    </source>
</evidence>
<dbReference type="InterPro" id="IPR008921">
    <property type="entry name" value="DNA_pol3_clamp-load_cplx_C"/>
</dbReference>
<dbReference type="EMBL" id="JACIDR010000002">
    <property type="protein sequence ID" value="MBB3973093.1"/>
    <property type="molecule type" value="Genomic_DNA"/>
</dbReference>
<dbReference type="Proteomes" id="UP000528964">
    <property type="component" value="Unassembled WGS sequence"/>
</dbReference>
<accession>A0A7W6D4L8</accession>
<evidence type="ECO:0000256" key="7">
    <source>
        <dbReference type="ARBA" id="ARBA00049244"/>
    </source>
</evidence>
<dbReference type="Gene3D" id="1.20.272.10">
    <property type="match status" value="1"/>
</dbReference>
<evidence type="ECO:0000313" key="9">
    <source>
        <dbReference type="Proteomes" id="UP000528964"/>
    </source>
</evidence>
<evidence type="ECO:0000256" key="5">
    <source>
        <dbReference type="ARBA" id="ARBA00022932"/>
    </source>
</evidence>
<dbReference type="InterPro" id="IPR027417">
    <property type="entry name" value="P-loop_NTPase"/>
</dbReference>
<comment type="caution">
    <text evidence="8">The sequence shown here is derived from an EMBL/GenBank/DDBJ whole genome shotgun (WGS) entry which is preliminary data.</text>
</comment>
<dbReference type="SUPFAM" id="SSF48019">
    <property type="entry name" value="post-AAA+ oligomerization domain-like"/>
    <property type="match status" value="1"/>
</dbReference>
<dbReference type="EC" id="2.7.7.7" evidence="1"/>
<dbReference type="Gene3D" id="1.10.8.60">
    <property type="match status" value="1"/>
</dbReference>
<dbReference type="PANTHER" id="PTHR34388">
    <property type="entry name" value="DNA POLYMERASE III SUBUNIT DELTA"/>
    <property type="match status" value="1"/>
</dbReference>
<dbReference type="GO" id="GO:0003887">
    <property type="term" value="F:DNA-directed DNA polymerase activity"/>
    <property type="evidence" value="ECO:0007669"/>
    <property type="project" value="UniProtKB-KW"/>
</dbReference>
<keyword evidence="5" id="KW-0239">DNA-directed DNA polymerase</keyword>
<dbReference type="GO" id="GO:0009360">
    <property type="term" value="C:DNA polymerase III complex"/>
    <property type="evidence" value="ECO:0007669"/>
    <property type="project" value="TreeGrafter"/>
</dbReference>
<dbReference type="SUPFAM" id="SSF52540">
    <property type="entry name" value="P-loop containing nucleoside triphosphate hydrolases"/>
    <property type="match status" value="1"/>
</dbReference>
<evidence type="ECO:0000256" key="3">
    <source>
        <dbReference type="ARBA" id="ARBA00022695"/>
    </source>
</evidence>